<evidence type="ECO:0000313" key="5">
    <source>
        <dbReference type="Proteomes" id="UP001629113"/>
    </source>
</evidence>
<feature type="compositionally biased region" description="Polar residues" evidence="3">
    <location>
        <begin position="182"/>
        <end position="206"/>
    </location>
</feature>
<dbReference type="PANTHER" id="PTHR31001">
    <property type="entry name" value="UNCHARACTERIZED TRANSCRIPTIONAL REGULATORY PROTEIN"/>
    <property type="match status" value="1"/>
</dbReference>
<comment type="caution">
    <text evidence="4">The sequence shown here is derived from an EMBL/GenBank/DDBJ whole genome shotgun (WGS) entry which is preliminary data.</text>
</comment>
<dbReference type="PANTHER" id="PTHR31001:SF90">
    <property type="entry name" value="CENTROMERE DNA-BINDING PROTEIN COMPLEX CBF3 SUBUNIT B"/>
    <property type="match status" value="1"/>
</dbReference>
<organism evidence="4 5">
    <name type="scientific">Phlyctema vagabunda</name>
    <dbReference type="NCBI Taxonomy" id="108571"/>
    <lineage>
        <taxon>Eukaryota</taxon>
        <taxon>Fungi</taxon>
        <taxon>Dikarya</taxon>
        <taxon>Ascomycota</taxon>
        <taxon>Pezizomycotina</taxon>
        <taxon>Leotiomycetes</taxon>
        <taxon>Helotiales</taxon>
        <taxon>Dermateaceae</taxon>
        <taxon>Phlyctema</taxon>
    </lineage>
</organism>
<evidence type="ECO:0000256" key="1">
    <source>
        <dbReference type="ARBA" id="ARBA00004123"/>
    </source>
</evidence>
<name>A0ABR4PH96_9HELO</name>
<proteinExistence type="predicted"/>
<dbReference type="InterPro" id="IPR050613">
    <property type="entry name" value="Sec_Metabolite_Reg"/>
</dbReference>
<keyword evidence="2" id="KW-0539">Nucleus</keyword>
<feature type="region of interest" description="Disordered" evidence="3">
    <location>
        <begin position="658"/>
        <end position="681"/>
    </location>
</feature>
<dbReference type="EMBL" id="JBFCZG010000005">
    <property type="protein sequence ID" value="KAL3422669.1"/>
    <property type="molecule type" value="Genomic_DNA"/>
</dbReference>
<evidence type="ECO:0000313" key="4">
    <source>
        <dbReference type="EMBL" id="KAL3422669.1"/>
    </source>
</evidence>
<dbReference type="CDD" id="cd12148">
    <property type="entry name" value="fungal_TF_MHR"/>
    <property type="match status" value="1"/>
</dbReference>
<protein>
    <submittedName>
        <fullName evidence="4">C6 zinc finger domain-containing protein</fullName>
    </submittedName>
</protein>
<keyword evidence="5" id="KW-1185">Reference proteome</keyword>
<feature type="compositionally biased region" description="Basic and acidic residues" evidence="3">
    <location>
        <begin position="88"/>
        <end position="97"/>
    </location>
</feature>
<feature type="region of interest" description="Disordered" evidence="3">
    <location>
        <begin position="88"/>
        <end position="161"/>
    </location>
</feature>
<feature type="compositionally biased region" description="Polar residues" evidence="3">
    <location>
        <begin position="102"/>
        <end position="114"/>
    </location>
</feature>
<gene>
    <name evidence="4" type="ORF">PVAG01_06825</name>
</gene>
<sequence length="814" mass="91231">MTTSFLADFVTYTISRGTAHLCRRADTVLTTAAERPPPSQSDPSVTLDRSPLAPGEHSEPSVSEKILSLVSTLADRVQDVEATLRRLDTYPRKRSAPDDSDFSAQASRSANPSDSTPPDPAFKPIKYARTGSLEKSTPENQRVEETSDHDSAGQAVSDPEAEDAATVLEFLAWGRLKDNTISSNFREPGNQEPTIFQEKNTVQTPQPWGKPSVVSSTKHAPLKSSDLVRIQELLPSRKHVTLLCEYHTNWLLFMHASYHATSFRRELDHFYSQGNGVISMTTTGLQWAAMLFAIICSSMTCAKPGHISTWGFQEDQQSSLAHGWYQASIDCLEAARFQQNHSIYAVQTISTMTICAHVLGYSNSQAVFLAAAVRIAQSLGLHRLPRHNKEALELDKNNYAETLQKEVGRRLWQQLSLQDWFSVPFSETYCISRHQYSFTAPLHCDEESLQPVPPSSSSLIAYSNFLFHVSNLMPELLDEAGKTHTINAKYEQVLKFDQRMRDLVTTRLPPCINSQMPMDSSWPTWVPLARRCLTITAAHKIIMIHRKFLSMSFHDQRFAFTRKTCLAAAKTIIYEVKQEMAEDGPIFWTMQAFTVAAAIILSLDNFYRHQSARESAENRHLVSVAISLLSENVGVSSISSRGTRLLTELLAEEQSFHARNAEQSQPHQFSKHGEIHGNNHCSTNPDKTLNVLAFVQKFRETDQPASGSSPVANPQVPLWLQDSGVHYPQTSQQVNNQGFCRPNANEYDYLSNQTRHVPVPNYTNSDLRHQFPVSGVRQFDSSGNPFGPNFTEAFDIRSVNWFDDLLGLAPSNPL</sequence>
<feature type="region of interest" description="Disordered" evidence="3">
    <location>
        <begin position="30"/>
        <end position="63"/>
    </location>
</feature>
<reference evidence="4 5" key="1">
    <citation type="submission" date="2024-06" db="EMBL/GenBank/DDBJ databases">
        <title>Complete genome of Phlyctema vagabunda strain 19-DSS-EL-015.</title>
        <authorList>
            <person name="Fiorenzani C."/>
        </authorList>
    </citation>
    <scope>NUCLEOTIDE SEQUENCE [LARGE SCALE GENOMIC DNA]</scope>
    <source>
        <strain evidence="4 5">19-DSS-EL-015</strain>
    </source>
</reference>
<feature type="region of interest" description="Disordered" evidence="3">
    <location>
        <begin position="182"/>
        <end position="217"/>
    </location>
</feature>
<evidence type="ECO:0000256" key="3">
    <source>
        <dbReference type="SAM" id="MobiDB-lite"/>
    </source>
</evidence>
<comment type="subcellular location">
    <subcellularLocation>
        <location evidence="1">Nucleus</location>
    </subcellularLocation>
</comment>
<accession>A0ABR4PH96</accession>
<feature type="compositionally biased region" description="Basic and acidic residues" evidence="3">
    <location>
        <begin position="141"/>
        <end position="151"/>
    </location>
</feature>
<dbReference type="Proteomes" id="UP001629113">
    <property type="component" value="Unassembled WGS sequence"/>
</dbReference>
<evidence type="ECO:0000256" key="2">
    <source>
        <dbReference type="ARBA" id="ARBA00023242"/>
    </source>
</evidence>